<name>A0A517XQK9_9BACT</name>
<feature type="chain" id="PRO_5021960638" description="Sialate O-acetylesterase domain-containing protein" evidence="2">
    <location>
        <begin position="29"/>
        <end position="531"/>
    </location>
</feature>
<dbReference type="Proteomes" id="UP000319576">
    <property type="component" value="Chromosome"/>
</dbReference>
<keyword evidence="5" id="KW-1185">Reference proteome</keyword>
<dbReference type="Pfam" id="PF03629">
    <property type="entry name" value="SASA"/>
    <property type="match status" value="2"/>
</dbReference>
<dbReference type="InterPro" id="IPR036514">
    <property type="entry name" value="SGNH_hydro_sf"/>
</dbReference>
<protein>
    <recommendedName>
        <fullName evidence="3">Sialate O-acetylesterase domain-containing protein</fullName>
    </recommendedName>
</protein>
<feature type="domain" description="Sialate O-acetylesterase" evidence="3">
    <location>
        <begin position="298"/>
        <end position="407"/>
    </location>
</feature>
<keyword evidence="2" id="KW-0732">Signal</keyword>
<accession>A0A517XQK9</accession>
<dbReference type="GO" id="GO:0001681">
    <property type="term" value="F:sialate O-acetylesterase activity"/>
    <property type="evidence" value="ECO:0007669"/>
    <property type="project" value="InterPro"/>
</dbReference>
<proteinExistence type="predicted"/>
<reference evidence="4 5" key="1">
    <citation type="submission" date="2019-02" db="EMBL/GenBank/DDBJ databases">
        <title>Deep-cultivation of Planctomycetes and their phenomic and genomic characterization uncovers novel biology.</title>
        <authorList>
            <person name="Wiegand S."/>
            <person name="Jogler M."/>
            <person name="Boedeker C."/>
            <person name="Pinto D."/>
            <person name="Vollmers J."/>
            <person name="Rivas-Marin E."/>
            <person name="Kohn T."/>
            <person name="Peeters S.H."/>
            <person name="Heuer A."/>
            <person name="Rast P."/>
            <person name="Oberbeckmann S."/>
            <person name="Bunk B."/>
            <person name="Jeske O."/>
            <person name="Meyerdierks A."/>
            <person name="Storesund J.E."/>
            <person name="Kallscheuer N."/>
            <person name="Luecker S."/>
            <person name="Lage O.M."/>
            <person name="Pohl T."/>
            <person name="Merkel B.J."/>
            <person name="Hornburger P."/>
            <person name="Mueller R.-W."/>
            <person name="Bruemmer F."/>
            <person name="Labrenz M."/>
            <person name="Spormann A.M."/>
            <person name="Op den Camp H."/>
            <person name="Overmann J."/>
            <person name="Amann R."/>
            <person name="Jetten M.S.M."/>
            <person name="Mascher T."/>
            <person name="Medema M.H."/>
            <person name="Devos D.P."/>
            <person name="Kaster A.-K."/>
            <person name="Ovreas L."/>
            <person name="Rohde M."/>
            <person name="Galperin M.Y."/>
            <person name="Jogler C."/>
        </authorList>
    </citation>
    <scope>NUCLEOTIDE SEQUENCE [LARGE SCALE GENOMIC DNA]</scope>
    <source>
        <strain evidence="4 5">ETA_A1</strain>
    </source>
</reference>
<feature type="signal peptide" evidence="2">
    <location>
        <begin position="1"/>
        <end position="28"/>
    </location>
</feature>
<organism evidence="4 5">
    <name type="scientific">Urbifossiella limnaea</name>
    <dbReference type="NCBI Taxonomy" id="2528023"/>
    <lineage>
        <taxon>Bacteria</taxon>
        <taxon>Pseudomonadati</taxon>
        <taxon>Planctomycetota</taxon>
        <taxon>Planctomycetia</taxon>
        <taxon>Gemmatales</taxon>
        <taxon>Gemmataceae</taxon>
        <taxon>Urbifossiella</taxon>
    </lineage>
</organism>
<feature type="domain" description="Sialate O-acetylesterase" evidence="3">
    <location>
        <begin position="112"/>
        <end position="237"/>
    </location>
</feature>
<sequence precursor="true">MCPLRPTRCVTILACLVLNCLASERARADVRLPALFADHAVLQRDKPLPVWGWAEPGEKVTVKLGTEGGDVAAGKDGRWQVTLKPQPVSKEPLTLTVAGKNTITVKDVLLGDVWLCGGQSNMEWGLGGCDAPEDIKAADLPLVRQFGVELHFATTPQADVRGRWAVCTPQTAPGFTAVGFYFARRVHKETGVPIGLLRSCVGGTNIELWMSQDTLMNTPALAGYGKLMRESLATHQKDLAAALPGVEEWAAKSRDALKAGRPVPLPPAIPEFPFGEKMFRPRCVTLHNGMIAPLVPFALRGVLWYQGENNAGGAADGLQYVEKKRAMLADWRKWFGDPNLPFYFVQLAGWQKPSDQPAGGDGWAHVRDAQRKCLTIPHTGMAVATDVGDADDIHPKNKADVGDRLARWALVSEYGKTVVPSGPLFRALKIEGNKAVVEFDHVGAGLMVGRKDGRKPADELTDGKLARFAIAGKDKKWVWANAVIVGDTVVCTHPDVPNPVAVRYAFTMNPVGANLYNRDGLPASPFRTDDW</sequence>
<dbReference type="InterPro" id="IPR039329">
    <property type="entry name" value="SIAE"/>
</dbReference>
<dbReference type="PANTHER" id="PTHR22901:SF0">
    <property type="entry name" value="SIALATE O-ACETYLESTERASE"/>
    <property type="match status" value="1"/>
</dbReference>
<gene>
    <name evidence="4" type="ORF">ETAA1_17270</name>
</gene>
<evidence type="ECO:0000313" key="4">
    <source>
        <dbReference type="EMBL" id="QDU19789.1"/>
    </source>
</evidence>
<evidence type="ECO:0000313" key="5">
    <source>
        <dbReference type="Proteomes" id="UP000319576"/>
    </source>
</evidence>
<dbReference type="KEGG" id="uli:ETAA1_17270"/>
<dbReference type="SUPFAM" id="SSF52266">
    <property type="entry name" value="SGNH hydrolase"/>
    <property type="match status" value="1"/>
</dbReference>
<dbReference type="Gene3D" id="3.40.50.1110">
    <property type="entry name" value="SGNH hydrolase"/>
    <property type="match status" value="1"/>
</dbReference>
<dbReference type="AlphaFoldDB" id="A0A517XQK9"/>
<dbReference type="PANTHER" id="PTHR22901">
    <property type="entry name" value="SIALATE O-ACETYLESTERASE"/>
    <property type="match status" value="1"/>
</dbReference>
<dbReference type="GO" id="GO:0005975">
    <property type="term" value="P:carbohydrate metabolic process"/>
    <property type="evidence" value="ECO:0007669"/>
    <property type="project" value="TreeGrafter"/>
</dbReference>
<keyword evidence="1" id="KW-0378">Hydrolase</keyword>
<evidence type="ECO:0000256" key="1">
    <source>
        <dbReference type="ARBA" id="ARBA00022801"/>
    </source>
</evidence>
<evidence type="ECO:0000259" key="3">
    <source>
        <dbReference type="Pfam" id="PF03629"/>
    </source>
</evidence>
<dbReference type="InterPro" id="IPR005181">
    <property type="entry name" value="SASA"/>
</dbReference>
<evidence type="ECO:0000256" key="2">
    <source>
        <dbReference type="SAM" id="SignalP"/>
    </source>
</evidence>
<dbReference type="EMBL" id="CP036273">
    <property type="protein sequence ID" value="QDU19789.1"/>
    <property type="molecule type" value="Genomic_DNA"/>
</dbReference>